<evidence type="ECO:0000313" key="3">
    <source>
        <dbReference type="Proteomes" id="UP000186955"/>
    </source>
</evidence>
<protein>
    <submittedName>
        <fullName evidence="2">Uncharacterized protein</fullName>
    </submittedName>
</protein>
<dbReference type="Proteomes" id="UP000186955">
    <property type="component" value="Unassembled WGS sequence"/>
</dbReference>
<dbReference type="AlphaFoldDB" id="A0A1Q5UJN2"/>
<organism evidence="2 3">
    <name type="scientific">Penicillium subrubescens</name>
    <dbReference type="NCBI Taxonomy" id="1316194"/>
    <lineage>
        <taxon>Eukaryota</taxon>
        <taxon>Fungi</taxon>
        <taxon>Dikarya</taxon>
        <taxon>Ascomycota</taxon>
        <taxon>Pezizomycotina</taxon>
        <taxon>Eurotiomycetes</taxon>
        <taxon>Eurotiomycetidae</taxon>
        <taxon>Eurotiales</taxon>
        <taxon>Aspergillaceae</taxon>
        <taxon>Penicillium</taxon>
    </lineage>
</organism>
<keyword evidence="3" id="KW-1185">Reference proteome</keyword>
<name>A0A1Q5UJN2_9EURO</name>
<feature type="region of interest" description="Disordered" evidence="1">
    <location>
        <begin position="45"/>
        <end position="74"/>
    </location>
</feature>
<feature type="region of interest" description="Disordered" evidence="1">
    <location>
        <begin position="1"/>
        <end position="29"/>
    </location>
</feature>
<sequence>MATILQQMQAAGMTPADFPRNPPLTLTSNHSASSTFIASVAATGTVAPKGPDASESGDAPAQGAYTERSLESRM</sequence>
<accession>A0A1Q5UJN2</accession>
<gene>
    <name evidence="2" type="ORF">PENSUB_1756</name>
</gene>
<proteinExistence type="predicted"/>
<reference evidence="2 3" key="1">
    <citation type="submission" date="2016-10" db="EMBL/GenBank/DDBJ databases">
        <title>Genome sequence of the ascomycete fungus Penicillium subrubescens.</title>
        <authorList>
            <person name="De Vries R.P."/>
            <person name="Peng M."/>
            <person name="Dilokpimol A."/>
            <person name="Hilden K."/>
            <person name="Makela M.R."/>
            <person name="Grigoriev I."/>
            <person name="Riley R."/>
            <person name="Granchi Z."/>
        </authorList>
    </citation>
    <scope>NUCLEOTIDE SEQUENCE [LARGE SCALE GENOMIC DNA]</scope>
    <source>
        <strain evidence="2 3">CBS 132785</strain>
    </source>
</reference>
<comment type="caution">
    <text evidence="2">The sequence shown here is derived from an EMBL/GenBank/DDBJ whole genome shotgun (WGS) entry which is preliminary data.</text>
</comment>
<evidence type="ECO:0000256" key="1">
    <source>
        <dbReference type="SAM" id="MobiDB-lite"/>
    </source>
</evidence>
<evidence type="ECO:0000313" key="2">
    <source>
        <dbReference type="EMBL" id="OKP12663.1"/>
    </source>
</evidence>
<dbReference type="EMBL" id="MNBE01000183">
    <property type="protein sequence ID" value="OKP12663.1"/>
    <property type="molecule type" value="Genomic_DNA"/>
</dbReference>